<organism evidence="1 2">
    <name type="scientific">Pseudomonas nitroreducens</name>
    <dbReference type="NCBI Taxonomy" id="46680"/>
    <lineage>
        <taxon>Bacteria</taxon>
        <taxon>Pseudomonadati</taxon>
        <taxon>Pseudomonadota</taxon>
        <taxon>Gammaproteobacteria</taxon>
        <taxon>Pseudomonadales</taxon>
        <taxon>Pseudomonadaceae</taxon>
        <taxon>Pseudomonas</taxon>
    </lineage>
</organism>
<dbReference type="Pfam" id="PF06074">
    <property type="entry name" value="Portal_Mu"/>
    <property type="match status" value="1"/>
</dbReference>
<dbReference type="RefSeq" id="WP_138215958.1">
    <property type="nucleotide sequence ID" value="NZ_VASG01000007.1"/>
</dbReference>
<protein>
    <submittedName>
        <fullName evidence="1">DUF935 domain-containing protein</fullName>
    </submittedName>
</protein>
<dbReference type="Proteomes" id="UP000307510">
    <property type="component" value="Unassembled WGS sequence"/>
</dbReference>
<dbReference type="EMBL" id="VASG01000007">
    <property type="protein sequence ID" value="TLP70800.1"/>
    <property type="molecule type" value="Genomic_DNA"/>
</dbReference>
<name>A0A5R8ZWY4_PSENT</name>
<dbReference type="AlphaFoldDB" id="A0A5R8ZWY4"/>
<reference evidence="2" key="2">
    <citation type="submission" date="2019-06" db="EMBL/GenBank/DDBJ databases">
        <title>AzeR, a transcriptional regulator that responds to azelaic acid in Pseudomonas nitroreducens.</title>
        <authorList>
            <person name="Bez C."/>
            <person name="Javvadi S.G."/>
            <person name="Bertani I."/>
            <person name="Devescovi G."/>
            <person name="Studholme D.J."/>
            <person name="Geller A."/>
            <person name="Levy A."/>
            <person name="Venturi V."/>
        </authorList>
    </citation>
    <scope>NUCLEOTIDE SEQUENCE [LARGE SCALE GENOMIC DNA]</scope>
    <source>
        <strain evidence="2">DSM 9128</strain>
    </source>
</reference>
<evidence type="ECO:0000313" key="2">
    <source>
        <dbReference type="Proteomes" id="UP000307510"/>
    </source>
</evidence>
<gene>
    <name evidence="1" type="ORF">FEA48_23495</name>
</gene>
<sequence>MAESPILDASGRPFEQVNILQEVVHAGVTGVYQAWSTDTVSTSLDPARLRAILNAAATGDARDYLTLAEEMEEKDPHYAAVLGTRKRAVSGLPISVEAASGEPRGEELAIAVRELVELPEFGDMLDDLLDAIGKGYSVVEPLWEYRDGKFWPKSYEYRDPRWFQFDRVTGKRLQLIDSTGQGVELPPDRLIIHRPRLKSGLPIRGGVARLVAVSYMCKSFSLKDWMRFAELFGMPLRIGRYGPGAKPDDIAVLRRAVAQLAADAAAILPEGMKIDFEEIANAAGGADLFEKLAEWLDKQISKAVLGQTMTTDDGSSQSQANVHNEVRKDILRADAKQLAATVNHLVRIFIDLNYGPQNRYPRAVLQVTEPEDLKTLADALAPFIDRGLQVGADEIREKFGLAAPAAGGAVLRPSGGAQSLPALNHEQRCQCGGCTTHRKALNAEGQRDQLDQLADDDLSDWEPLVRPVLDPIQALADKASSFEEFRAGLGGLLAEMDPAELVEALALASFKARALGDAGDAL</sequence>
<dbReference type="InterPro" id="IPR009279">
    <property type="entry name" value="Portal_Mu"/>
</dbReference>
<accession>A0A5R8ZWY4</accession>
<comment type="caution">
    <text evidence="1">The sequence shown here is derived from an EMBL/GenBank/DDBJ whole genome shotgun (WGS) entry which is preliminary data.</text>
</comment>
<evidence type="ECO:0000313" key="1">
    <source>
        <dbReference type="EMBL" id="TLP70800.1"/>
    </source>
</evidence>
<reference evidence="1 2" key="1">
    <citation type="submission" date="2019-05" db="EMBL/GenBank/DDBJ databases">
        <authorList>
            <person name="Moore K."/>
            <person name="O'Neill P."/>
            <person name="Farbos A."/>
            <person name="Studholme D.J."/>
        </authorList>
    </citation>
    <scope>NUCLEOTIDE SEQUENCE [LARGE SCALE GENOMIC DNA]</scope>
    <source>
        <strain evidence="1 2">DSM 9128</strain>
    </source>
</reference>
<proteinExistence type="predicted"/>